<organism evidence="2 3">
    <name type="scientific">Thiorhodovibrio frisius</name>
    <dbReference type="NCBI Taxonomy" id="631362"/>
    <lineage>
        <taxon>Bacteria</taxon>
        <taxon>Pseudomonadati</taxon>
        <taxon>Pseudomonadota</taxon>
        <taxon>Gammaproteobacteria</taxon>
        <taxon>Chromatiales</taxon>
        <taxon>Chromatiaceae</taxon>
        <taxon>Thiorhodovibrio</taxon>
    </lineage>
</organism>
<evidence type="ECO:0000259" key="1">
    <source>
        <dbReference type="PROSITE" id="PS51462"/>
    </source>
</evidence>
<dbReference type="GO" id="GO:0044715">
    <property type="term" value="F:8-oxo-dGDP phosphatase activity"/>
    <property type="evidence" value="ECO:0007669"/>
    <property type="project" value="TreeGrafter"/>
</dbReference>
<dbReference type="PROSITE" id="PS51462">
    <property type="entry name" value="NUDIX"/>
    <property type="match status" value="1"/>
</dbReference>
<dbReference type="STRING" id="631362.Thi970DRAFT_02525"/>
<dbReference type="OrthoDB" id="5621792at2"/>
<accession>H8Z064</accession>
<gene>
    <name evidence="2" type="ORF">Thi970DRAFT_02525</name>
</gene>
<dbReference type="CDD" id="cd03676">
    <property type="entry name" value="NUDIX_Tnr3_like"/>
    <property type="match status" value="1"/>
</dbReference>
<dbReference type="InterPro" id="IPR015797">
    <property type="entry name" value="NUDIX_hydrolase-like_dom_sf"/>
</dbReference>
<dbReference type="PANTHER" id="PTHR13622:SF8">
    <property type="entry name" value="THIAMIN PYROPHOSPHOKINASE 1"/>
    <property type="match status" value="1"/>
</dbReference>
<dbReference type="Pfam" id="PF15916">
    <property type="entry name" value="DUF4743"/>
    <property type="match status" value="1"/>
</dbReference>
<feature type="domain" description="Nudix hydrolase" evidence="1">
    <location>
        <begin position="131"/>
        <end position="270"/>
    </location>
</feature>
<dbReference type="EMBL" id="JH603169">
    <property type="protein sequence ID" value="EIC22272.1"/>
    <property type="molecule type" value="Genomic_DNA"/>
</dbReference>
<dbReference type="AlphaFoldDB" id="H8Z064"/>
<dbReference type="Proteomes" id="UP000002964">
    <property type="component" value="Unassembled WGS sequence"/>
</dbReference>
<sequence>MRFLDHIDACNRWTRPDFLPWGMAGEILGWVRPPFAEQIVAASTALKSQSRSGFALEHFGPGLEVLSWRVTDLDPSARDDQLAHICQQLHEQNILPAPQGERYPVTPGRRDQARCSIDRAYAPYFGTRAFGQHLNGYVRGRNGLELWVARRAADRRNYPNRLDNMVAGGLPHEADLRENLRKECFEEAGLSAEIADSAVPVGAISYCRATRAGLKPDIMYCYDLELPAELTPVCTDGEVAAFERWPVERVMNTVRETDEFKLNCNLVIIDFLIRHGYITPDDPDYFELVRRLRSPLP</sequence>
<dbReference type="RefSeq" id="WP_009148954.1">
    <property type="nucleotide sequence ID" value="NZ_CP121471.1"/>
</dbReference>
<protein>
    <recommendedName>
        <fullName evidence="1">Nudix hydrolase domain-containing protein</fullName>
    </recommendedName>
</protein>
<reference evidence="3" key="1">
    <citation type="submission" date="2011-06" db="EMBL/GenBank/DDBJ databases">
        <authorList>
            <consortium name="US DOE Joint Genome Institute (JGI-PGF)"/>
            <person name="Lucas S."/>
            <person name="Han J."/>
            <person name="Lapidus A."/>
            <person name="Cheng J.-F."/>
            <person name="Goodwin L."/>
            <person name="Pitluck S."/>
            <person name="Peters L."/>
            <person name="Land M.L."/>
            <person name="Hauser L."/>
            <person name="Vogl K."/>
            <person name="Liu Z."/>
            <person name="Overmann J."/>
            <person name="Frigaard N.-U."/>
            <person name="Bryant D.A."/>
            <person name="Woyke T.J."/>
        </authorList>
    </citation>
    <scope>NUCLEOTIDE SEQUENCE [LARGE SCALE GENOMIC DNA]</scope>
    <source>
        <strain evidence="3">970</strain>
    </source>
</reference>
<dbReference type="Gene3D" id="3.90.79.10">
    <property type="entry name" value="Nucleoside Triphosphate Pyrophosphohydrolase"/>
    <property type="match status" value="1"/>
</dbReference>
<dbReference type="SUPFAM" id="SSF55811">
    <property type="entry name" value="Nudix"/>
    <property type="match status" value="1"/>
</dbReference>
<dbReference type="eggNOG" id="COG1443">
    <property type="taxonomic scope" value="Bacteria"/>
</dbReference>
<dbReference type="FunFam" id="3.90.79.10:FF:000019">
    <property type="entry name" value="Thiamin pyrophosphokinase, putative"/>
    <property type="match status" value="1"/>
</dbReference>
<reference evidence="2 3" key="2">
    <citation type="submission" date="2011-11" db="EMBL/GenBank/DDBJ databases">
        <authorList>
            <consortium name="US DOE Joint Genome Institute"/>
            <person name="Lucas S."/>
            <person name="Han J."/>
            <person name="Lapidus A."/>
            <person name="Cheng J.-F."/>
            <person name="Goodwin L."/>
            <person name="Pitluck S."/>
            <person name="Peters L."/>
            <person name="Ovchinnikova G."/>
            <person name="Zhang X."/>
            <person name="Detter J.C."/>
            <person name="Han C."/>
            <person name="Tapia R."/>
            <person name="Land M."/>
            <person name="Hauser L."/>
            <person name="Kyrpides N."/>
            <person name="Ivanova N."/>
            <person name="Pagani I."/>
            <person name="Vogl K."/>
            <person name="Liu Z."/>
            <person name="Overmann J."/>
            <person name="Frigaard N.-U."/>
            <person name="Bryant D."/>
            <person name="Woyke T."/>
        </authorList>
    </citation>
    <scope>NUCLEOTIDE SEQUENCE [LARGE SCALE GENOMIC DNA]</scope>
    <source>
        <strain evidence="2 3">970</strain>
    </source>
</reference>
<keyword evidence="3" id="KW-1185">Reference proteome</keyword>
<dbReference type="InterPro" id="IPR000086">
    <property type="entry name" value="NUDIX_hydrolase_dom"/>
</dbReference>
<dbReference type="InterPro" id="IPR031804">
    <property type="entry name" value="DUF4743"/>
</dbReference>
<proteinExistence type="predicted"/>
<dbReference type="HOGENOM" id="CLU_048013_1_1_6"/>
<name>H8Z064_9GAMM</name>
<evidence type="ECO:0000313" key="2">
    <source>
        <dbReference type="EMBL" id="EIC22272.1"/>
    </source>
</evidence>
<dbReference type="PANTHER" id="PTHR13622">
    <property type="entry name" value="THIAMIN PYROPHOSPHOKINASE"/>
    <property type="match status" value="1"/>
</dbReference>
<dbReference type="Pfam" id="PF00293">
    <property type="entry name" value="NUDIX"/>
    <property type="match status" value="1"/>
</dbReference>
<evidence type="ECO:0000313" key="3">
    <source>
        <dbReference type="Proteomes" id="UP000002964"/>
    </source>
</evidence>